<sequence length="63" mass="6719">MALNLSRNGPALQEPMAGWALFTYEGNSNDLRVAGTGGECIWGRLPPIWDSCAHLGSGWVLGC</sequence>
<keyword evidence="2" id="KW-1185">Reference proteome</keyword>
<evidence type="ECO:0000313" key="1">
    <source>
        <dbReference type="Ensembl" id="ENSCABP00000019922.1"/>
    </source>
</evidence>
<organism evidence="1 2">
    <name type="scientific">Chelonoidis abingdonii</name>
    <name type="common">Abingdon island giant tortoise</name>
    <name type="synonym">Testudo abingdonii</name>
    <dbReference type="NCBI Taxonomy" id="106734"/>
    <lineage>
        <taxon>Eukaryota</taxon>
        <taxon>Metazoa</taxon>
        <taxon>Chordata</taxon>
        <taxon>Craniata</taxon>
        <taxon>Vertebrata</taxon>
        <taxon>Euteleostomi</taxon>
        <taxon>Archelosauria</taxon>
        <taxon>Testudinata</taxon>
        <taxon>Testudines</taxon>
        <taxon>Cryptodira</taxon>
        <taxon>Durocryptodira</taxon>
        <taxon>Testudinoidea</taxon>
        <taxon>Testudinidae</taxon>
        <taxon>Chelonoidis</taxon>
    </lineage>
</organism>
<accession>A0A8C0HBH1</accession>
<reference evidence="1" key="2">
    <citation type="submission" date="2025-09" db="UniProtKB">
        <authorList>
            <consortium name="Ensembl"/>
        </authorList>
    </citation>
    <scope>IDENTIFICATION</scope>
</reference>
<name>A0A8C0HBH1_CHEAB</name>
<dbReference type="AlphaFoldDB" id="A0A8C0HBH1"/>
<protein>
    <submittedName>
        <fullName evidence="1">Uncharacterized protein</fullName>
    </submittedName>
</protein>
<dbReference type="Ensembl" id="ENSCABT00000021826.1">
    <property type="protein sequence ID" value="ENSCABP00000019922.1"/>
    <property type="gene ID" value="ENSCABG00000014694.1"/>
</dbReference>
<evidence type="ECO:0000313" key="2">
    <source>
        <dbReference type="Proteomes" id="UP000694404"/>
    </source>
</evidence>
<dbReference type="Proteomes" id="UP000694404">
    <property type="component" value="Unplaced"/>
</dbReference>
<reference evidence="1" key="1">
    <citation type="submission" date="2025-08" db="UniProtKB">
        <authorList>
            <consortium name="Ensembl"/>
        </authorList>
    </citation>
    <scope>IDENTIFICATION</scope>
</reference>
<proteinExistence type="predicted"/>